<sequence length="187" mass="20624">MSGAVTIRRCASAEEAAIVCALLNDAGIPASLENWHHAMIDWGALQALGGVGVLVPSGQVDAARRAIIEYAESADDRLSAKFPTLEDYPLKPKRLRYYILLSYYTGLAALPLIVIPALIIGVLKALADARIYGFDWSLIPLHFDWRNWLVLALAQIATAAYFLVPLSVFVFLARRFLNQRARQKQSA</sequence>
<dbReference type="InterPro" id="IPR011322">
    <property type="entry name" value="N-reg_PII-like_a/b"/>
</dbReference>
<reference evidence="2 3" key="1">
    <citation type="journal article" date="2014" name="Antonie Van Leeuwenhoek">
        <title>Hyphomonas beringensis sp. nov. and Hyphomonas chukchiensis sp. nov., isolated from surface seawater of the Bering Sea and Chukchi Sea.</title>
        <authorList>
            <person name="Li C."/>
            <person name="Lai Q."/>
            <person name="Li G."/>
            <person name="Dong C."/>
            <person name="Wang J."/>
            <person name="Liao Y."/>
            <person name="Shao Z."/>
        </authorList>
    </citation>
    <scope>NUCLEOTIDE SEQUENCE [LARGE SCALE GENOMIC DNA]</scope>
    <source>
        <strain evidence="2 3">PS728</strain>
    </source>
</reference>
<dbReference type="STRING" id="1280954.HPO_03444"/>
<dbReference type="EMBL" id="ARYM01000003">
    <property type="protein sequence ID" value="KCZ99914.1"/>
    <property type="molecule type" value="Genomic_DNA"/>
</dbReference>
<protein>
    <submittedName>
        <fullName evidence="2">Uncharacterized protein</fullName>
    </submittedName>
</protein>
<dbReference type="PATRIC" id="fig|1280954.3.peg.703"/>
<name>A0A062VNU4_9PROT</name>
<dbReference type="OrthoDB" id="8480302at2"/>
<gene>
    <name evidence="2" type="ORF">HPO_03444</name>
</gene>
<dbReference type="eggNOG" id="ENOG503133P">
    <property type="taxonomic scope" value="Bacteria"/>
</dbReference>
<dbReference type="SUPFAM" id="SSF54913">
    <property type="entry name" value="GlnB-like"/>
    <property type="match status" value="1"/>
</dbReference>
<evidence type="ECO:0000256" key="1">
    <source>
        <dbReference type="SAM" id="Phobius"/>
    </source>
</evidence>
<evidence type="ECO:0000313" key="2">
    <source>
        <dbReference type="EMBL" id="KCZ99914.1"/>
    </source>
</evidence>
<dbReference type="AlphaFoldDB" id="A0A062VNU4"/>
<feature type="transmembrane region" description="Helical" evidence="1">
    <location>
        <begin position="101"/>
        <end position="127"/>
    </location>
</feature>
<keyword evidence="3" id="KW-1185">Reference proteome</keyword>
<dbReference type="RefSeq" id="WP_035594509.1">
    <property type="nucleotide sequence ID" value="NZ_ARYM01000003.1"/>
</dbReference>
<comment type="caution">
    <text evidence="2">The sequence shown here is derived from an EMBL/GenBank/DDBJ whole genome shotgun (WGS) entry which is preliminary data.</text>
</comment>
<keyword evidence="1" id="KW-1133">Transmembrane helix</keyword>
<proteinExistence type="predicted"/>
<feature type="transmembrane region" description="Helical" evidence="1">
    <location>
        <begin position="147"/>
        <end position="173"/>
    </location>
</feature>
<evidence type="ECO:0000313" key="3">
    <source>
        <dbReference type="Proteomes" id="UP000027100"/>
    </source>
</evidence>
<keyword evidence="1" id="KW-0812">Transmembrane</keyword>
<keyword evidence="1" id="KW-0472">Membrane</keyword>
<accession>A0A062VNU4</accession>
<organism evidence="2 3">
    <name type="scientific">Hyphomonas polymorpha PS728</name>
    <dbReference type="NCBI Taxonomy" id="1280954"/>
    <lineage>
        <taxon>Bacteria</taxon>
        <taxon>Pseudomonadati</taxon>
        <taxon>Pseudomonadota</taxon>
        <taxon>Alphaproteobacteria</taxon>
        <taxon>Hyphomonadales</taxon>
        <taxon>Hyphomonadaceae</taxon>
        <taxon>Hyphomonas</taxon>
    </lineage>
</organism>
<dbReference type="Proteomes" id="UP000027100">
    <property type="component" value="Unassembled WGS sequence"/>
</dbReference>